<dbReference type="Proteomes" id="UP000886851">
    <property type="component" value="Unassembled WGS sequence"/>
</dbReference>
<sequence length="384" mass="44545">MNPIYTYRPFIYRERTDINEYLEESPVWEELHKMYIELIKTGCRVKLSPLELFNEVHYLCVRLLLDNCPEEFFYNDCLPRVSSTMGRYTTGLCFSMVYAVLNTLSNPPEHIPGFLGLLWRRYHARIDQYSSFFEKFAGAPLDLTPCPERPNCIEQDVAWWEEATGDFHRSRIREIVNLWPTLEEKLEIALIIEEQFKQAEKKDQEKEEKNDRGKNHTIAEARPGFFFFFFNNNRVEKADLRFFKELRHEIIASALEQASAAPAPADKACPAPKEADATEQLLKENEALKMQLNSLQEQLKHESSATAPTLADFIAYTEELPAEQNAHAQTIKAMLLDLFNGQITEDEKERIRKLGRKPQAGTNFNFNAPLNDIHNNDYVKAGIQ</sequence>
<keyword evidence="1" id="KW-0175">Coiled coil</keyword>
<protein>
    <submittedName>
        <fullName evidence="2">Uncharacterized protein</fullName>
    </submittedName>
</protein>
<gene>
    <name evidence="2" type="ORF">H9824_06315</name>
</gene>
<name>A0A9D2CLC6_9BACE</name>
<reference evidence="2" key="1">
    <citation type="journal article" date="2021" name="PeerJ">
        <title>Extensive microbial diversity within the chicken gut microbiome revealed by metagenomics and culture.</title>
        <authorList>
            <person name="Gilroy R."/>
            <person name="Ravi A."/>
            <person name="Getino M."/>
            <person name="Pursley I."/>
            <person name="Horton D.L."/>
            <person name="Alikhan N.F."/>
            <person name="Baker D."/>
            <person name="Gharbi K."/>
            <person name="Hall N."/>
            <person name="Watson M."/>
            <person name="Adriaenssens E.M."/>
            <person name="Foster-Nyarko E."/>
            <person name="Jarju S."/>
            <person name="Secka A."/>
            <person name="Antonio M."/>
            <person name="Oren A."/>
            <person name="Chaudhuri R.R."/>
            <person name="La Ragione R."/>
            <person name="Hildebrand F."/>
            <person name="Pallen M.J."/>
        </authorList>
    </citation>
    <scope>NUCLEOTIDE SEQUENCE</scope>
    <source>
        <strain evidence="2">Gambia2-208</strain>
    </source>
</reference>
<dbReference type="AlphaFoldDB" id="A0A9D2CLC6"/>
<feature type="coiled-coil region" evidence="1">
    <location>
        <begin position="278"/>
        <end position="305"/>
    </location>
</feature>
<comment type="caution">
    <text evidence="2">The sequence shown here is derived from an EMBL/GenBank/DDBJ whole genome shotgun (WGS) entry which is preliminary data.</text>
</comment>
<evidence type="ECO:0000313" key="3">
    <source>
        <dbReference type="Proteomes" id="UP000886851"/>
    </source>
</evidence>
<accession>A0A9D2CLC6</accession>
<proteinExistence type="predicted"/>
<organism evidence="2 3">
    <name type="scientific">Candidatus Bacteroides pullicola</name>
    <dbReference type="NCBI Taxonomy" id="2838475"/>
    <lineage>
        <taxon>Bacteria</taxon>
        <taxon>Pseudomonadati</taxon>
        <taxon>Bacteroidota</taxon>
        <taxon>Bacteroidia</taxon>
        <taxon>Bacteroidales</taxon>
        <taxon>Bacteroidaceae</taxon>
        <taxon>Bacteroides</taxon>
    </lineage>
</organism>
<dbReference type="EMBL" id="DXCV01000043">
    <property type="protein sequence ID" value="HIY88300.1"/>
    <property type="molecule type" value="Genomic_DNA"/>
</dbReference>
<evidence type="ECO:0000313" key="2">
    <source>
        <dbReference type="EMBL" id="HIY88300.1"/>
    </source>
</evidence>
<reference evidence="2" key="2">
    <citation type="submission" date="2021-04" db="EMBL/GenBank/DDBJ databases">
        <authorList>
            <person name="Gilroy R."/>
        </authorList>
    </citation>
    <scope>NUCLEOTIDE SEQUENCE</scope>
    <source>
        <strain evidence="2">Gambia2-208</strain>
    </source>
</reference>
<evidence type="ECO:0000256" key="1">
    <source>
        <dbReference type="SAM" id="Coils"/>
    </source>
</evidence>